<organism evidence="8 9">
    <name type="scientific">Sinanodonta woodiana</name>
    <name type="common">Chinese pond mussel</name>
    <name type="synonym">Anodonta woodiana</name>
    <dbReference type="NCBI Taxonomy" id="1069815"/>
    <lineage>
        <taxon>Eukaryota</taxon>
        <taxon>Metazoa</taxon>
        <taxon>Spiralia</taxon>
        <taxon>Lophotrochozoa</taxon>
        <taxon>Mollusca</taxon>
        <taxon>Bivalvia</taxon>
        <taxon>Autobranchia</taxon>
        <taxon>Heteroconchia</taxon>
        <taxon>Palaeoheterodonta</taxon>
        <taxon>Unionida</taxon>
        <taxon>Unionoidea</taxon>
        <taxon>Unionidae</taxon>
        <taxon>Unioninae</taxon>
        <taxon>Sinanodonta</taxon>
    </lineage>
</organism>
<evidence type="ECO:0000256" key="3">
    <source>
        <dbReference type="ARBA" id="ARBA00022692"/>
    </source>
</evidence>
<dbReference type="InterPro" id="IPR036938">
    <property type="entry name" value="PAP2/HPO_sf"/>
</dbReference>
<feature type="transmembrane region" description="Helical" evidence="6">
    <location>
        <begin position="135"/>
        <end position="153"/>
    </location>
</feature>
<dbReference type="PANTHER" id="PTHR10165">
    <property type="entry name" value="LIPID PHOSPHATE PHOSPHATASE"/>
    <property type="match status" value="1"/>
</dbReference>
<protein>
    <recommendedName>
        <fullName evidence="7">Phosphatidic acid phosphatase type 2/haloperoxidase domain-containing protein</fullName>
    </recommendedName>
</protein>
<dbReference type="Gene3D" id="1.20.144.10">
    <property type="entry name" value="Phosphatidic acid phosphatase type 2/haloperoxidase"/>
    <property type="match status" value="1"/>
</dbReference>
<dbReference type="SUPFAM" id="SSF48317">
    <property type="entry name" value="Acid phosphatase/Vanadium-dependent haloperoxidase"/>
    <property type="match status" value="1"/>
</dbReference>
<dbReference type="InterPro" id="IPR043216">
    <property type="entry name" value="PAP-like"/>
</dbReference>
<accession>A0ABD3W325</accession>
<keyword evidence="9" id="KW-1185">Reference proteome</keyword>
<comment type="similarity">
    <text evidence="2">Belongs to the PA-phosphatase related phosphoesterase family.</text>
</comment>
<gene>
    <name evidence="8" type="ORF">ACJMK2_041111</name>
</gene>
<evidence type="ECO:0000256" key="6">
    <source>
        <dbReference type="SAM" id="Phobius"/>
    </source>
</evidence>
<evidence type="ECO:0000313" key="9">
    <source>
        <dbReference type="Proteomes" id="UP001634394"/>
    </source>
</evidence>
<keyword evidence="3 6" id="KW-0812">Transmembrane</keyword>
<feature type="transmembrane region" description="Helical" evidence="6">
    <location>
        <begin position="98"/>
        <end position="115"/>
    </location>
</feature>
<keyword evidence="5 6" id="KW-0472">Membrane</keyword>
<comment type="subcellular location">
    <subcellularLocation>
        <location evidence="1">Membrane</location>
        <topology evidence="1">Multi-pass membrane protein</topology>
    </subcellularLocation>
</comment>
<dbReference type="Pfam" id="PF01569">
    <property type="entry name" value="PAP2"/>
    <property type="match status" value="1"/>
</dbReference>
<evidence type="ECO:0000256" key="4">
    <source>
        <dbReference type="ARBA" id="ARBA00022989"/>
    </source>
</evidence>
<dbReference type="InterPro" id="IPR000326">
    <property type="entry name" value="PAP2/HPO"/>
</dbReference>
<keyword evidence="4 6" id="KW-1133">Transmembrane helix</keyword>
<dbReference type="Proteomes" id="UP001634394">
    <property type="component" value="Unassembled WGS sequence"/>
</dbReference>
<evidence type="ECO:0000256" key="1">
    <source>
        <dbReference type="ARBA" id="ARBA00004141"/>
    </source>
</evidence>
<feature type="domain" description="Phosphatidic acid phosphatase type 2/haloperoxidase" evidence="7">
    <location>
        <begin position="30"/>
        <end position="174"/>
    </location>
</feature>
<sequence length="241" mass="27225">MTLLFVELLNRLDKKKKCLCDNPFICLKGFAIFLFGFVMEQLFTEVLKNTVGRLRPNFFDVCRPDFSRIDCSQGYITNYTCTNDEHAASILRNSHQSFPSGHAAFSMYTAMYLIFYVQKRLNISYSHILKPTMQAALLLVALLCCVTRITDFVHHTSDVTAGIILGVIVACAVFYSLGTKCLNVRECTKASNSEDKERNSTPTLTGCQTTLTLLQNEFTLQRQPDSFSSEYQNRNSNSANV</sequence>
<evidence type="ECO:0000259" key="7">
    <source>
        <dbReference type="SMART" id="SM00014"/>
    </source>
</evidence>
<proteinExistence type="inferred from homology"/>
<feature type="transmembrane region" description="Helical" evidence="6">
    <location>
        <begin position="20"/>
        <end position="39"/>
    </location>
</feature>
<reference evidence="8 9" key="1">
    <citation type="submission" date="2024-11" db="EMBL/GenBank/DDBJ databases">
        <title>Chromosome-level genome assembly of the freshwater bivalve Anodonta woodiana.</title>
        <authorList>
            <person name="Chen X."/>
        </authorList>
    </citation>
    <scope>NUCLEOTIDE SEQUENCE [LARGE SCALE GENOMIC DNA]</scope>
    <source>
        <strain evidence="8">MN2024</strain>
        <tissue evidence="8">Gills</tissue>
    </source>
</reference>
<dbReference type="PANTHER" id="PTHR10165:SF103">
    <property type="entry name" value="PHOSPHOLIPID PHOSPHATASE HOMOLOG 1.2 HOMOLOG"/>
    <property type="match status" value="1"/>
</dbReference>
<dbReference type="EMBL" id="JBJQND010000008">
    <property type="protein sequence ID" value="KAL3868284.1"/>
    <property type="molecule type" value="Genomic_DNA"/>
</dbReference>
<evidence type="ECO:0000313" key="8">
    <source>
        <dbReference type="EMBL" id="KAL3868284.1"/>
    </source>
</evidence>
<evidence type="ECO:0000256" key="5">
    <source>
        <dbReference type="ARBA" id="ARBA00023136"/>
    </source>
</evidence>
<feature type="transmembrane region" description="Helical" evidence="6">
    <location>
        <begin position="159"/>
        <end position="177"/>
    </location>
</feature>
<dbReference type="CDD" id="cd03384">
    <property type="entry name" value="PAP2_wunen"/>
    <property type="match status" value="1"/>
</dbReference>
<comment type="caution">
    <text evidence="8">The sequence shown here is derived from an EMBL/GenBank/DDBJ whole genome shotgun (WGS) entry which is preliminary data.</text>
</comment>
<dbReference type="AlphaFoldDB" id="A0ABD3W325"/>
<evidence type="ECO:0000256" key="2">
    <source>
        <dbReference type="ARBA" id="ARBA00008816"/>
    </source>
</evidence>
<name>A0ABD3W325_SINWO</name>
<dbReference type="GO" id="GO:0016020">
    <property type="term" value="C:membrane"/>
    <property type="evidence" value="ECO:0007669"/>
    <property type="project" value="UniProtKB-SubCell"/>
</dbReference>
<dbReference type="SMART" id="SM00014">
    <property type="entry name" value="acidPPc"/>
    <property type="match status" value="1"/>
</dbReference>